<sequence length="143" mass="15749">EDLVNTIGESAALGVAGVALWGSMQYASTKDSCEAVKQYINGAFGHYIVNVTYAAKLCSEELCKKNGRCIRKNSDSYDYLHLPPQSFQISVDKSKTDKKVIVQGNLKQEDIDAMKDKFVCQCYQGWEGIFCEIPSSTDGCPSN</sequence>
<keyword evidence="7" id="KW-1015">Disulfide bond</keyword>
<organism evidence="11">
    <name type="scientific">Heloderma suspectum cinctum</name>
    <name type="common">Banded Gila monster</name>
    <dbReference type="NCBI Taxonomy" id="537493"/>
    <lineage>
        <taxon>Eukaryota</taxon>
        <taxon>Metazoa</taxon>
        <taxon>Chordata</taxon>
        <taxon>Craniata</taxon>
        <taxon>Vertebrata</taxon>
        <taxon>Euteleostomi</taxon>
        <taxon>Lepidosauria</taxon>
        <taxon>Squamata</taxon>
        <taxon>Bifurcata</taxon>
        <taxon>Unidentata</taxon>
        <taxon>Episquamata</taxon>
        <taxon>Toxicofera</taxon>
        <taxon>Anguimorpha</taxon>
        <taxon>Neoanguimorpha</taxon>
        <taxon>Helodermatidae</taxon>
        <taxon>Heloderma</taxon>
    </lineage>
</organism>
<keyword evidence="9 10" id="KW-0326">Glycosidase</keyword>
<dbReference type="EC" id="3.2.1.35" evidence="10"/>
<keyword evidence="5" id="KW-0964">Secreted</keyword>
<protein>
    <recommendedName>
        <fullName evidence="10">Hyaluronidase</fullName>
        <ecNumber evidence="10">3.2.1.35</ecNumber>
    </recommendedName>
</protein>
<reference evidence="11" key="1">
    <citation type="journal article" date="2010" name="Mol. Cell. Proteomics">
        <title>Functional and structural diversification of the Anguimorpha lizard venom system.</title>
        <authorList>
            <person name="Fry B.G."/>
            <person name="Winter K."/>
            <person name="Norman J.A."/>
            <person name="Roelants K."/>
            <person name="Nabuurs R.J."/>
            <person name="van Osch M.J."/>
            <person name="Teeuwisse W.M."/>
            <person name="van der Weerd L."/>
            <person name="McNaughtan J.E."/>
            <person name="Kwok H.F."/>
            <person name="Scheib H."/>
            <person name="Greisman L."/>
            <person name="Kochva E."/>
            <person name="Miller L.J."/>
            <person name="Gao F."/>
            <person name="Karas J."/>
            <person name="Scanlon D."/>
            <person name="Lin F."/>
            <person name="Kuruppu S."/>
            <person name="Shaw C."/>
            <person name="Wong L."/>
            <person name="Hodgson W.C."/>
        </authorList>
    </citation>
    <scope>NUCLEOTIDE SEQUENCE</scope>
    <source>
        <tissue evidence="11">Mandibular venom gland</tissue>
    </source>
</reference>
<comment type="catalytic activity">
    <reaction evidence="1 10">
        <text>Random hydrolysis of (1-&gt;4)-linkages between N-acetyl-beta-D-glucosamine and D-glucuronate residues in hyaluronate.</text>
        <dbReference type="EC" id="3.2.1.35"/>
    </reaction>
</comment>
<evidence type="ECO:0000256" key="5">
    <source>
        <dbReference type="ARBA" id="ARBA00022525"/>
    </source>
</evidence>
<evidence type="ECO:0000256" key="1">
    <source>
        <dbReference type="ARBA" id="ARBA00000251"/>
    </source>
</evidence>
<evidence type="ECO:0000256" key="7">
    <source>
        <dbReference type="ARBA" id="ARBA00023157"/>
    </source>
</evidence>
<dbReference type="InterPro" id="IPR017853">
    <property type="entry name" value="GH"/>
</dbReference>
<evidence type="ECO:0000256" key="2">
    <source>
        <dbReference type="ARBA" id="ARBA00004613"/>
    </source>
</evidence>
<dbReference type="GO" id="GO:0030214">
    <property type="term" value="P:hyaluronan catabolic process"/>
    <property type="evidence" value="ECO:0007669"/>
    <property type="project" value="TreeGrafter"/>
</dbReference>
<comment type="subunit">
    <text evidence="4">Monomer.</text>
</comment>
<dbReference type="PANTHER" id="PTHR11769">
    <property type="entry name" value="HYALURONIDASE"/>
    <property type="match status" value="1"/>
</dbReference>
<dbReference type="SUPFAM" id="SSF51445">
    <property type="entry name" value="(Trans)glycosidases"/>
    <property type="match status" value="1"/>
</dbReference>
<dbReference type="GO" id="GO:0005576">
    <property type="term" value="C:extracellular region"/>
    <property type="evidence" value="ECO:0007669"/>
    <property type="project" value="UniProtKB-SubCell"/>
</dbReference>
<feature type="non-terminal residue" evidence="11">
    <location>
        <position position="1"/>
    </location>
</feature>
<dbReference type="PANTHER" id="PTHR11769:SF9">
    <property type="entry name" value="HYALURONIDASE"/>
    <property type="match status" value="1"/>
</dbReference>
<evidence type="ECO:0000256" key="10">
    <source>
        <dbReference type="RuleBase" id="RU610713"/>
    </source>
</evidence>
<dbReference type="Gene3D" id="3.20.20.70">
    <property type="entry name" value="Aldolase class I"/>
    <property type="match status" value="1"/>
</dbReference>
<dbReference type="InterPro" id="IPR018155">
    <property type="entry name" value="Hyaluronidase"/>
</dbReference>
<dbReference type="AlphaFoldDB" id="C6EVG3"/>
<name>C6EVG3_HELSC</name>
<dbReference type="GO" id="GO:0005975">
    <property type="term" value="P:carbohydrate metabolic process"/>
    <property type="evidence" value="ECO:0007669"/>
    <property type="project" value="InterPro"/>
</dbReference>
<comment type="similarity">
    <text evidence="3 10">Belongs to the glycosyl hydrolase 56 family.</text>
</comment>
<dbReference type="EMBL" id="EU790961">
    <property type="protein sequence ID" value="ACE95063.1"/>
    <property type="molecule type" value="mRNA"/>
</dbReference>
<evidence type="ECO:0000313" key="11">
    <source>
        <dbReference type="EMBL" id="ACE95063.1"/>
    </source>
</evidence>
<keyword evidence="6 10" id="KW-0378">Hydrolase</keyword>
<evidence type="ECO:0000256" key="6">
    <source>
        <dbReference type="ARBA" id="ARBA00022801"/>
    </source>
</evidence>
<evidence type="ECO:0000256" key="3">
    <source>
        <dbReference type="ARBA" id="ARBA00008871"/>
    </source>
</evidence>
<keyword evidence="8" id="KW-0325">Glycoprotein</keyword>
<dbReference type="InterPro" id="IPR013785">
    <property type="entry name" value="Aldolase_TIM"/>
</dbReference>
<proteinExistence type="evidence at transcript level"/>
<dbReference type="CAZy" id="GH56">
    <property type="family name" value="Glycoside Hydrolase Family 56"/>
</dbReference>
<dbReference type="Pfam" id="PF01630">
    <property type="entry name" value="Glyco_hydro_56"/>
    <property type="match status" value="1"/>
</dbReference>
<comment type="subcellular location">
    <subcellularLocation>
        <location evidence="2">Secreted</location>
    </subcellularLocation>
</comment>
<evidence type="ECO:0000256" key="4">
    <source>
        <dbReference type="ARBA" id="ARBA00011245"/>
    </source>
</evidence>
<accession>C6EVG3</accession>
<dbReference type="GO" id="GO:0004415">
    <property type="term" value="F:hyalurononglucosaminidase activity"/>
    <property type="evidence" value="ECO:0007669"/>
    <property type="project" value="UniProtKB-UniRule"/>
</dbReference>
<evidence type="ECO:0000256" key="9">
    <source>
        <dbReference type="ARBA" id="ARBA00023295"/>
    </source>
</evidence>
<dbReference type="GO" id="GO:0031410">
    <property type="term" value="C:cytoplasmic vesicle"/>
    <property type="evidence" value="ECO:0007669"/>
    <property type="project" value="TreeGrafter"/>
</dbReference>
<evidence type="ECO:0000256" key="8">
    <source>
        <dbReference type="ARBA" id="ARBA00023180"/>
    </source>
</evidence>